<dbReference type="Proteomes" id="UP000468591">
    <property type="component" value="Unassembled WGS sequence"/>
</dbReference>
<dbReference type="InterPro" id="IPR028098">
    <property type="entry name" value="Glyco_trans_4-like_N"/>
</dbReference>
<dbReference type="AlphaFoldDB" id="A0A6P0CID5"/>
<organism evidence="4 5">
    <name type="scientific">Sulfitobacter sediminilitoris</name>
    <dbReference type="NCBI Taxonomy" id="2698830"/>
    <lineage>
        <taxon>Bacteria</taxon>
        <taxon>Pseudomonadati</taxon>
        <taxon>Pseudomonadota</taxon>
        <taxon>Alphaproteobacteria</taxon>
        <taxon>Rhodobacterales</taxon>
        <taxon>Roseobacteraceae</taxon>
        <taxon>Sulfitobacter</taxon>
    </lineage>
</organism>
<evidence type="ECO:0000259" key="3">
    <source>
        <dbReference type="Pfam" id="PF13439"/>
    </source>
</evidence>
<dbReference type="EMBL" id="JAABNT010000037">
    <property type="protein sequence ID" value="NEK25088.1"/>
    <property type="molecule type" value="Genomic_DNA"/>
</dbReference>
<dbReference type="InterPro" id="IPR001296">
    <property type="entry name" value="Glyco_trans_1"/>
</dbReference>
<evidence type="ECO:0000259" key="2">
    <source>
        <dbReference type="Pfam" id="PF00534"/>
    </source>
</evidence>
<dbReference type="Gene3D" id="3.40.50.2000">
    <property type="entry name" value="Glycogen Phosphorylase B"/>
    <property type="match status" value="2"/>
</dbReference>
<accession>A0A6P0CID5</accession>
<dbReference type="RefSeq" id="WP_164356360.1">
    <property type="nucleotide sequence ID" value="NZ_JAABNT010000037.1"/>
</dbReference>
<dbReference type="CDD" id="cd03801">
    <property type="entry name" value="GT4_PimA-like"/>
    <property type="match status" value="1"/>
</dbReference>
<feature type="domain" description="Glycosyltransferase subfamily 4-like N-terminal" evidence="3">
    <location>
        <begin position="20"/>
        <end position="179"/>
    </location>
</feature>
<name>A0A6P0CID5_9RHOB</name>
<gene>
    <name evidence="4" type="ORF">GV827_22225</name>
</gene>
<dbReference type="GO" id="GO:0009103">
    <property type="term" value="P:lipopolysaccharide biosynthetic process"/>
    <property type="evidence" value="ECO:0007669"/>
    <property type="project" value="TreeGrafter"/>
</dbReference>
<proteinExistence type="predicted"/>
<dbReference type="PANTHER" id="PTHR46401:SF2">
    <property type="entry name" value="GLYCOSYLTRANSFERASE WBBK-RELATED"/>
    <property type="match status" value="1"/>
</dbReference>
<evidence type="ECO:0000313" key="5">
    <source>
        <dbReference type="Proteomes" id="UP000468591"/>
    </source>
</evidence>
<reference evidence="4 5" key="1">
    <citation type="submission" date="2020-01" db="EMBL/GenBank/DDBJ databases">
        <title>Sulfitobacter sediminilitoris sp. nov., isolated from a tidal flat.</title>
        <authorList>
            <person name="Park S."/>
            <person name="Yoon J.-H."/>
        </authorList>
    </citation>
    <scope>NUCLEOTIDE SEQUENCE [LARGE SCALE GENOMIC DNA]</scope>
    <source>
        <strain evidence="4 5">JBTF-M27</strain>
    </source>
</reference>
<dbReference type="SUPFAM" id="SSF53756">
    <property type="entry name" value="UDP-Glycosyltransferase/glycogen phosphorylase"/>
    <property type="match status" value="1"/>
</dbReference>
<comment type="caution">
    <text evidence="4">The sequence shown here is derived from an EMBL/GenBank/DDBJ whole genome shotgun (WGS) entry which is preliminary data.</text>
</comment>
<evidence type="ECO:0000256" key="1">
    <source>
        <dbReference type="ARBA" id="ARBA00022679"/>
    </source>
</evidence>
<dbReference type="PANTHER" id="PTHR46401">
    <property type="entry name" value="GLYCOSYLTRANSFERASE WBBK-RELATED"/>
    <property type="match status" value="1"/>
</dbReference>
<dbReference type="Pfam" id="PF00534">
    <property type="entry name" value="Glycos_transf_1"/>
    <property type="match status" value="1"/>
</dbReference>
<dbReference type="GO" id="GO:0016757">
    <property type="term" value="F:glycosyltransferase activity"/>
    <property type="evidence" value="ECO:0007669"/>
    <property type="project" value="InterPro"/>
</dbReference>
<protein>
    <submittedName>
        <fullName evidence="4">Glycosyltransferase</fullName>
    </submittedName>
</protein>
<dbReference type="Pfam" id="PF13439">
    <property type="entry name" value="Glyco_transf_4"/>
    <property type="match status" value="1"/>
</dbReference>
<keyword evidence="5" id="KW-1185">Reference proteome</keyword>
<evidence type="ECO:0000313" key="4">
    <source>
        <dbReference type="EMBL" id="NEK25088.1"/>
    </source>
</evidence>
<sequence length="388" mass="43851">MHKQGERIMVAEVEPVGGHGGMDYYDFGLCKGLSLASVDVVLYTSDKTIPPRNPEFEVKHVYYRVFGRDSAFVRGIRYIRGTLFALIDARRKGAMIVHFHLFNTGLLEYLNLFLSKLFGFLVVLTVHDVESFLNFGNRQKKARFLYKRADLIIVHNEVSRKELTGLIGEVPGVVVIPHGNYCSYYEASLTKLSARRRLGLDPIAPIFLFFGQIKKVKGLDVLINAWKRVVVGHSNAHLVIAGRPWKMKGGDIIKEIETSRVKENVSTRFEYIPPDEVPDYYAAADVVVLPYRKIYQSGVLLMAMSFRTPVLVSDIEGMAEVIDDGRNGVLFKSENEQDLAQKIVELIEDETLRTRLSNAAYVDMQNLNDWEDIGKRTAAVFEKLVGNG</sequence>
<feature type="domain" description="Glycosyl transferase family 1" evidence="2">
    <location>
        <begin position="195"/>
        <end position="361"/>
    </location>
</feature>
<keyword evidence="1 4" id="KW-0808">Transferase</keyword>